<evidence type="ECO:0000313" key="18">
    <source>
        <dbReference type="Proteomes" id="UP000660861"/>
    </source>
</evidence>
<dbReference type="Pfam" id="PF01588">
    <property type="entry name" value="tRNA_bind"/>
    <property type="match status" value="1"/>
</dbReference>
<keyword evidence="5 14" id="KW-0963">Cytoplasm</keyword>
<dbReference type="GO" id="GO:0005524">
    <property type="term" value="F:ATP binding"/>
    <property type="evidence" value="ECO:0007669"/>
    <property type="project" value="UniProtKB-UniRule"/>
</dbReference>
<dbReference type="InterPro" id="IPR015413">
    <property type="entry name" value="Methionyl/Leucyl_tRNA_Synth"/>
</dbReference>
<dbReference type="PROSITE" id="PS00178">
    <property type="entry name" value="AA_TRNA_LIGASE_I"/>
    <property type="match status" value="1"/>
</dbReference>
<dbReference type="NCBIfam" id="TIGR00399">
    <property type="entry name" value="metG_C_term"/>
    <property type="match status" value="1"/>
</dbReference>
<dbReference type="CDD" id="cd07957">
    <property type="entry name" value="Anticodon_Ia_Met"/>
    <property type="match status" value="1"/>
</dbReference>
<reference evidence="17" key="1">
    <citation type="submission" date="2020-08" db="EMBL/GenBank/DDBJ databases">
        <title>Genome public.</title>
        <authorList>
            <person name="Liu C."/>
            <person name="Sun Q."/>
        </authorList>
    </citation>
    <scope>NUCLEOTIDE SEQUENCE</scope>
    <source>
        <strain evidence="17">NSJ-54</strain>
    </source>
</reference>
<keyword evidence="14" id="KW-0862">Zinc</keyword>
<dbReference type="EC" id="6.1.1.10" evidence="14"/>
<evidence type="ECO:0000313" key="17">
    <source>
        <dbReference type="EMBL" id="MBC8571057.1"/>
    </source>
</evidence>
<dbReference type="FunFam" id="2.170.220.10:FF:000002">
    <property type="entry name" value="Methionine--tRNA ligase"/>
    <property type="match status" value="1"/>
</dbReference>
<comment type="function">
    <text evidence="1 14">Is required not only for elongation of protein synthesis but also for the initiation of all mRNA translation through initiator tRNA(fMet) aminoacylation.</text>
</comment>
<evidence type="ECO:0000256" key="3">
    <source>
        <dbReference type="ARBA" id="ARBA00006590"/>
    </source>
</evidence>
<dbReference type="GO" id="GO:0046872">
    <property type="term" value="F:metal ion binding"/>
    <property type="evidence" value="ECO:0007669"/>
    <property type="project" value="UniProtKB-KW"/>
</dbReference>
<evidence type="ECO:0000256" key="14">
    <source>
        <dbReference type="HAMAP-Rule" id="MF_01228"/>
    </source>
</evidence>
<keyword evidence="7 14" id="KW-0436">Ligase</keyword>
<dbReference type="FunFam" id="2.40.50.140:FF:000042">
    <property type="entry name" value="Methionine--tRNA ligase"/>
    <property type="match status" value="1"/>
</dbReference>
<dbReference type="SUPFAM" id="SSF47323">
    <property type="entry name" value="Anticodon-binding domain of a subclass of class I aminoacyl-tRNA synthetases"/>
    <property type="match status" value="1"/>
</dbReference>
<dbReference type="Pfam" id="PF09334">
    <property type="entry name" value="tRNA-synt_1g"/>
    <property type="match status" value="2"/>
</dbReference>
<dbReference type="GO" id="GO:0000049">
    <property type="term" value="F:tRNA binding"/>
    <property type="evidence" value="ECO:0007669"/>
    <property type="project" value="UniProtKB-UniRule"/>
</dbReference>
<comment type="subunit">
    <text evidence="4 14">Homodimer.</text>
</comment>
<organism evidence="17 18">
    <name type="scientific">Zongyangia hominis</name>
    <dbReference type="NCBI Taxonomy" id="2763677"/>
    <lineage>
        <taxon>Bacteria</taxon>
        <taxon>Bacillati</taxon>
        <taxon>Bacillota</taxon>
        <taxon>Clostridia</taxon>
        <taxon>Eubacteriales</taxon>
        <taxon>Oscillospiraceae</taxon>
        <taxon>Zongyangia</taxon>
    </lineage>
</organism>
<dbReference type="Gene3D" id="3.40.50.620">
    <property type="entry name" value="HUPs"/>
    <property type="match status" value="1"/>
</dbReference>
<dbReference type="AlphaFoldDB" id="A0A926EBW8"/>
<evidence type="ECO:0000256" key="8">
    <source>
        <dbReference type="ARBA" id="ARBA00022741"/>
    </source>
</evidence>
<dbReference type="GO" id="GO:0004825">
    <property type="term" value="F:methionine-tRNA ligase activity"/>
    <property type="evidence" value="ECO:0007669"/>
    <property type="project" value="UniProtKB-UniRule"/>
</dbReference>
<dbReference type="InterPro" id="IPR033911">
    <property type="entry name" value="MetRS_core"/>
</dbReference>
<dbReference type="SUPFAM" id="SSF50249">
    <property type="entry name" value="Nucleic acid-binding proteins"/>
    <property type="match status" value="1"/>
</dbReference>
<dbReference type="InterPro" id="IPR012340">
    <property type="entry name" value="NA-bd_OB-fold"/>
</dbReference>
<dbReference type="PANTHER" id="PTHR43326:SF1">
    <property type="entry name" value="METHIONINE--TRNA LIGASE, MITOCHONDRIAL"/>
    <property type="match status" value="1"/>
</dbReference>
<comment type="catalytic activity">
    <reaction evidence="13 14">
        <text>tRNA(Met) + L-methionine + ATP = L-methionyl-tRNA(Met) + AMP + diphosphate</text>
        <dbReference type="Rhea" id="RHEA:13481"/>
        <dbReference type="Rhea" id="RHEA-COMP:9667"/>
        <dbReference type="Rhea" id="RHEA-COMP:9698"/>
        <dbReference type="ChEBI" id="CHEBI:30616"/>
        <dbReference type="ChEBI" id="CHEBI:33019"/>
        <dbReference type="ChEBI" id="CHEBI:57844"/>
        <dbReference type="ChEBI" id="CHEBI:78442"/>
        <dbReference type="ChEBI" id="CHEBI:78530"/>
        <dbReference type="ChEBI" id="CHEBI:456215"/>
        <dbReference type="EC" id="6.1.1.10"/>
    </reaction>
</comment>
<dbReference type="EMBL" id="JACRTC010000006">
    <property type="protein sequence ID" value="MBC8571057.1"/>
    <property type="molecule type" value="Genomic_DNA"/>
</dbReference>
<feature type="short sequence motif" description="'HIGH' region" evidence="14">
    <location>
        <begin position="19"/>
        <end position="29"/>
    </location>
</feature>
<dbReference type="PANTHER" id="PTHR43326">
    <property type="entry name" value="METHIONYL-TRNA SYNTHETASE"/>
    <property type="match status" value="1"/>
</dbReference>
<dbReference type="InterPro" id="IPR009080">
    <property type="entry name" value="tRNAsynth_Ia_anticodon-bd"/>
</dbReference>
<evidence type="ECO:0000256" key="11">
    <source>
        <dbReference type="ARBA" id="ARBA00022917"/>
    </source>
</evidence>
<feature type="compositionally biased region" description="Basic and acidic residues" evidence="15">
    <location>
        <begin position="540"/>
        <end position="551"/>
    </location>
</feature>
<keyword evidence="8 14" id="KW-0547">Nucleotide-binding</keyword>
<dbReference type="Gene3D" id="2.40.50.140">
    <property type="entry name" value="Nucleic acid-binding proteins"/>
    <property type="match status" value="1"/>
</dbReference>
<dbReference type="FunFam" id="1.10.730.10:FF:000026">
    <property type="entry name" value="Methionine--tRNA ligase"/>
    <property type="match status" value="1"/>
</dbReference>
<comment type="caution">
    <text evidence="14">Lacks conserved residue(s) required for the propagation of feature annotation.</text>
</comment>
<dbReference type="Gene3D" id="2.170.220.10">
    <property type="match status" value="1"/>
</dbReference>
<feature type="region of interest" description="Disordered" evidence="15">
    <location>
        <begin position="532"/>
        <end position="552"/>
    </location>
</feature>
<dbReference type="Proteomes" id="UP000660861">
    <property type="component" value="Unassembled WGS sequence"/>
</dbReference>
<evidence type="ECO:0000256" key="7">
    <source>
        <dbReference type="ARBA" id="ARBA00022598"/>
    </source>
</evidence>
<comment type="subcellular location">
    <subcellularLocation>
        <location evidence="2 14">Cytoplasm</location>
    </subcellularLocation>
</comment>
<dbReference type="InterPro" id="IPR014729">
    <property type="entry name" value="Rossmann-like_a/b/a_fold"/>
</dbReference>
<dbReference type="InterPro" id="IPR014758">
    <property type="entry name" value="Met-tRNA_synth"/>
</dbReference>
<comment type="caution">
    <text evidence="17">The sequence shown here is derived from an EMBL/GenBank/DDBJ whole genome shotgun (WGS) entry which is preliminary data.</text>
</comment>
<evidence type="ECO:0000256" key="10">
    <source>
        <dbReference type="ARBA" id="ARBA00022884"/>
    </source>
</evidence>
<dbReference type="NCBIfam" id="TIGR00398">
    <property type="entry name" value="metG"/>
    <property type="match status" value="1"/>
</dbReference>
<keyword evidence="14" id="KW-0479">Metal-binding</keyword>
<evidence type="ECO:0000256" key="12">
    <source>
        <dbReference type="ARBA" id="ARBA00023146"/>
    </source>
</evidence>
<dbReference type="PRINTS" id="PR01041">
    <property type="entry name" value="TRNASYNTHMET"/>
</dbReference>
<dbReference type="InterPro" id="IPR002547">
    <property type="entry name" value="tRNA-bd_dom"/>
</dbReference>
<keyword evidence="9 14" id="KW-0067">ATP-binding</keyword>
<dbReference type="PROSITE" id="PS50886">
    <property type="entry name" value="TRBD"/>
    <property type="match status" value="1"/>
</dbReference>
<evidence type="ECO:0000256" key="5">
    <source>
        <dbReference type="ARBA" id="ARBA00022490"/>
    </source>
</evidence>
<dbReference type="CDD" id="cd02800">
    <property type="entry name" value="tRNA_bind_EcMetRS_like"/>
    <property type="match status" value="1"/>
</dbReference>
<dbReference type="CDD" id="cd00814">
    <property type="entry name" value="MetRS_core"/>
    <property type="match status" value="1"/>
</dbReference>
<dbReference type="GO" id="GO:0006431">
    <property type="term" value="P:methionyl-tRNA aminoacylation"/>
    <property type="evidence" value="ECO:0007669"/>
    <property type="project" value="UniProtKB-UniRule"/>
</dbReference>
<dbReference type="Gene3D" id="1.10.730.10">
    <property type="entry name" value="Isoleucyl-tRNA Synthetase, Domain 1"/>
    <property type="match status" value="1"/>
</dbReference>
<dbReference type="InterPro" id="IPR001412">
    <property type="entry name" value="aa-tRNA-synth_I_CS"/>
</dbReference>
<evidence type="ECO:0000256" key="6">
    <source>
        <dbReference type="ARBA" id="ARBA00022555"/>
    </source>
</evidence>
<dbReference type="InterPro" id="IPR023457">
    <property type="entry name" value="Met-tRNA_synth_2"/>
</dbReference>
<feature type="binding site" evidence="14">
    <location>
        <position position="137"/>
    </location>
    <ligand>
        <name>Zn(2+)</name>
        <dbReference type="ChEBI" id="CHEBI:29105"/>
    </ligand>
</feature>
<keyword evidence="10 14" id="KW-0694">RNA-binding</keyword>
<keyword evidence="12 14" id="KW-0030">Aminoacyl-tRNA synthetase</keyword>
<feature type="short sequence motif" description="'KMSKS' region" evidence="14">
    <location>
        <begin position="304"/>
        <end position="308"/>
    </location>
</feature>
<sequence length="664" mass="74568">MQEEMNMSRKPFYITTPIYYPSDKLHIGHSYCTVATDTMARYKRMQGYDVMFLTGTDEHGQKIELKAKEAGVTPKQYVDNVVAGIKDLWKLMNISNDRFIRTTDDYHEESVKKIFKKLYDQGDIYKGTYKGKYCTPCESFWTESQLVDGKCPDCGREVIDAEEEAYFFKLSAYADKLVAYYEAHPDFVEPQSRLNEMINNFIKPGLEDLCVSRTSFSWGVPVEFDPKHVVYVWIDALSNYITALGYGNEKYDDYDKYWPADVHFVGKEIIRFHTIIWPAMLMALDLPLPKKVYGHGWLLLEGGKMSKSKGNVVDPVVLCERYGVDALRYFLLREFPFGSDGVFSNEALIGRINSDLANDLGNLVSRTVSMVEKYFGSTLPAEQAEGPEDAPLLAIANALRDNYEAQMERYAFQNGLIETFKLISRANKYIDETAPWILAKDEANRPRLARVMYNLLECIRLAAVLLTPFMPDSCEKIFAQIGASEDLRTWESAARFGTLPAQVTVHKGETLFPRIDVKKELALLEEQKAGRKTAAAPAKEAPKAEKKDAHAPEGVAQIGIDDFGKVELMVAEIKSCEPVPKSDKLLKLSLDDGSAAPRQVVSGIAPWYAPADLVGKKVIIVANLKPVKLRGVLSNGMILAADCHDNDVKVLFVDASIPNGAKIH</sequence>
<dbReference type="HAMAP" id="MF_01228">
    <property type="entry name" value="Met_tRNA_synth_type2"/>
    <property type="match status" value="1"/>
</dbReference>
<dbReference type="InterPro" id="IPR041872">
    <property type="entry name" value="Anticodon_Met"/>
</dbReference>
<comment type="similarity">
    <text evidence="3 14">Belongs to the class-I aminoacyl-tRNA synthetase family. MetG type 2A subfamily.</text>
</comment>
<gene>
    <name evidence="14 17" type="primary">metG</name>
    <name evidence="17" type="ORF">H8709_09485</name>
</gene>
<feature type="binding site" evidence="14">
    <location>
        <position position="154"/>
    </location>
    <ligand>
        <name>Zn(2+)</name>
        <dbReference type="ChEBI" id="CHEBI:29105"/>
    </ligand>
</feature>
<comment type="cofactor">
    <cofactor evidence="14">
        <name>Zn(2+)</name>
        <dbReference type="ChEBI" id="CHEBI:29105"/>
    </cofactor>
    <text evidence="14">Binds 1 zinc ion per subunit.</text>
</comment>
<keyword evidence="18" id="KW-1185">Reference proteome</keyword>
<dbReference type="GO" id="GO:0005737">
    <property type="term" value="C:cytoplasm"/>
    <property type="evidence" value="ECO:0007669"/>
    <property type="project" value="UniProtKB-SubCell"/>
</dbReference>
<evidence type="ECO:0000256" key="13">
    <source>
        <dbReference type="ARBA" id="ARBA00047364"/>
    </source>
</evidence>
<name>A0A926EBW8_9FIRM</name>
<feature type="binding site" evidence="14">
    <location>
        <position position="134"/>
    </location>
    <ligand>
        <name>Zn(2+)</name>
        <dbReference type="ChEBI" id="CHEBI:29105"/>
    </ligand>
</feature>
<dbReference type="InterPro" id="IPR004495">
    <property type="entry name" value="Met-tRNA-synth_bsu_C"/>
</dbReference>
<evidence type="ECO:0000256" key="4">
    <source>
        <dbReference type="ARBA" id="ARBA00011738"/>
    </source>
</evidence>
<feature type="binding site" evidence="14">
    <location>
        <position position="151"/>
    </location>
    <ligand>
        <name>Zn(2+)</name>
        <dbReference type="ChEBI" id="CHEBI:29105"/>
    </ligand>
</feature>
<keyword evidence="6 14" id="KW-0820">tRNA-binding</keyword>
<evidence type="ECO:0000259" key="16">
    <source>
        <dbReference type="PROSITE" id="PS50886"/>
    </source>
</evidence>
<accession>A0A926EBW8</accession>
<evidence type="ECO:0000256" key="15">
    <source>
        <dbReference type="SAM" id="MobiDB-lite"/>
    </source>
</evidence>
<dbReference type="NCBIfam" id="NF008900">
    <property type="entry name" value="PRK12267.1"/>
    <property type="match status" value="1"/>
</dbReference>
<dbReference type="Pfam" id="PF19303">
    <property type="entry name" value="Anticodon_3"/>
    <property type="match status" value="1"/>
</dbReference>
<keyword evidence="11 14" id="KW-0648">Protein biosynthesis</keyword>
<feature type="domain" description="TRNA-binding" evidence="16">
    <location>
        <begin position="562"/>
        <end position="664"/>
    </location>
</feature>
<evidence type="ECO:0000256" key="9">
    <source>
        <dbReference type="ARBA" id="ARBA00022840"/>
    </source>
</evidence>
<proteinExistence type="inferred from homology"/>
<evidence type="ECO:0000256" key="1">
    <source>
        <dbReference type="ARBA" id="ARBA00003314"/>
    </source>
</evidence>
<protein>
    <recommendedName>
        <fullName evidence="14">Methionine--tRNA ligase</fullName>
        <ecNumber evidence="14">6.1.1.10</ecNumber>
    </recommendedName>
    <alternativeName>
        <fullName evidence="14">Methionyl-tRNA synthetase</fullName>
        <shortName evidence="14">MetRS</shortName>
    </alternativeName>
</protein>
<evidence type="ECO:0000256" key="2">
    <source>
        <dbReference type="ARBA" id="ARBA00004496"/>
    </source>
</evidence>
<dbReference type="SUPFAM" id="SSF52374">
    <property type="entry name" value="Nucleotidylyl transferase"/>
    <property type="match status" value="1"/>
</dbReference>